<dbReference type="InterPro" id="IPR029063">
    <property type="entry name" value="SAM-dependent_MTases_sf"/>
</dbReference>
<keyword evidence="2" id="KW-0808">Transferase</keyword>
<evidence type="ECO:0000259" key="1">
    <source>
        <dbReference type="Pfam" id="PF08241"/>
    </source>
</evidence>
<protein>
    <submittedName>
        <fullName evidence="2">Methyltransferase domain protein</fullName>
    </submittedName>
</protein>
<dbReference type="CDD" id="cd02440">
    <property type="entry name" value="AdoMet_MTases"/>
    <property type="match status" value="1"/>
</dbReference>
<dbReference type="EMBL" id="LT960611">
    <property type="protein sequence ID" value="SON51136.1"/>
    <property type="molecule type" value="Genomic_DNA"/>
</dbReference>
<dbReference type="SUPFAM" id="SSF53335">
    <property type="entry name" value="S-adenosyl-L-methionine-dependent methyltransferases"/>
    <property type="match status" value="1"/>
</dbReference>
<dbReference type="GO" id="GO:0008757">
    <property type="term" value="F:S-adenosylmethionine-dependent methyltransferase activity"/>
    <property type="evidence" value="ECO:0007669"/>
    <property type="project" value="InterPro"/>
</dbReference>
<organism evidence="2 3">
    <name type="scientific">Vibrio tapetis subsp. tapetis</name>
    <dbReference type="NCBI Taxonomy" id="1671868"/>
    <lineage>
        <taxon>Bacteria</taxon>
        <taxon>Pseudomonadati</taxon>
        <taxon>Pseudomonadota</taxon>
        <taxon>Gammaproteobacteria</taxon>
        <taxon>Vibrionales</taxon>
        <taxon>Vibrionaceae</taxon>
        <taxon>Vibrio</taxon>
    </lineage>
</organism>
<dbReference type="RefSeq" id="WP_102523516.1">
    <property type="nucleotide sequence ID" value="NZ_LT960611.1"/>
</dbReference>
<keyword evidence="2" id="KW-0489">Methyltransferase</keyword>
<reference evidence="2 3" key="1">
    <citation type="submission" date="2017-10" db="EMBL/GenBank/DDBJ databases">
        <authorList>
            <person name="Banno H."/>
            <person name="Chua N.-H."/>
        </authorList>
    </citation>
    <scope>NUCLEOTIDE SEQUENCE [LARGE SCALE GENOMIC DNA]</scope>
    <source>
        <strain evidence="2">Vibrio tapetis CECT4600</strain>
    </source>
</reference>
<accession>A0A2N8ZGX0</accession>
<dbReference type="Pfam" id="PF08241">
    <property type="entry name" value="Methyltransf_11"/>
    <property type="match status" value="1"/>
</dbReference>
<dbReference type="Gene3D" id="3.40.50.150">
    <property type="entry name" value="Vaccinia Virus protein VP39"/>
    <property type="match status" value="1"/>
</dbReference>
<dbReference type="Proteomes" id="UP000235828">
    <property type="component" value="Chromosome A"/>
</dbReference>
<gene>
    <name evidence="2" type="ORF">VTAP4600_A3170</name>
</gene>
<dbReference type="PANTHER" id="PTHR43591">
    <property type="entry name" value="METHYLTRANSFERASE"/>
    <property type="match status" value="1"/>
</dbReference>
<proteinExistence type="predicted"/>
<evidence type="ECO:0000313" key="2">
    <source>
        <dbReference type="EMBL" id="SON51136.1"/>
    </source>
</evidence>
<dbReference type="AlphaFoldDB" id="A0A2N8ZGX0"/>
<evidence type="ECO:0000313" key="3">
    <source>
        <dbReference type="Proteomes" id="UP000235828"/>
    </source>
</evidence>
<dbReference type="InterPro" id="IPR013216">
    <property type="entry name" value="Methyltransf_11"/>
</dbReference>
<dbReference type="GO" id="GO:0032259">
    <property type="term" value="P:methylation"/>
    <property type="evidence" value="ECO:0007669"/>
    <property type="project" value="UniProtKB-KW"/>
</dbReference>
<keyword evidence="3" id="KW-1185">Reference proteome</keyword>
<sequence length="246" mass="27922">MEIYKNLIYVQAPKGSCIPLAEELIVDQKIYYRYMDKIYIPETPANLSKEDVSALSEIRIKLNGDVIDYSYTKELISTLIEKANDSPIGSIIDFGCGGGILAEVLTEGHYIDEVKSVTGLDISEFAVKSASKKYELLKDIKSEVFLFDGVNPLEINDNSIDAVLSSFVMHFPIYDNQLEELFRVLKPNGCFVYNDYIYHKSTAHYKDIINRLNDIGFIVDESTVSFTQPDTKTLRNHRIVRARKPA</sequence>
<name>A0A2N8ZGX0_9VIBR</name>
<dbReference type="KEGG" id="vta:A3170"/>
<dbReference type="OrthoDB" id="7348755at2"/>
<feature type="domain" description="Methyltransferase type 11" evidence="1">
    <location>
        <begin position="93"/>
        <end position="192"/>
    </location>
</feature>